<dbReference type="KEGG" id="doe:DENOEST_2410"/>
<evidence type="ECO:0000313" key="2">
    <source>
        <dbReference type="Proteomes" id="UP000515733"/>
    </source>
</evidence>
<evidence type="ECO:0000313" key="1">
    <source>
        <dbReference type="EMBL" id="CAB1369575.1"/>
    </source>
</evidence>
<keyword evidence="2" id="KW-1185">Reference proteome</keyword>
<proteinExistence type="predicted"/>
<dbReference type="RefSeq" id="WP_145772001.1">
    <property type="nucleotide sequence ID" value="NZ_LR778301.1"/>
</dbReference>
<dbReference type="AlphaFoldDB" id="A0A6S6XUE0"/>
<name>A0A6S6XUE0_9PROT</name>
<protein>
    <submittedName>
        <fullName evidence="1">Uncharacterized protein</fullName>
    </submittedName>
</protein>
<dbReference type="EMBL" id="LR778301">
    <property type="protein sequence ID" value="CAB1369575.1"/>
    <property type="molecule type" value="Genomic_DNA"/>
</dbReference>
<gene>
    <name evidence="1" type="ORF">DENOEST_2410</name>
</gene>
<dbReference type="Proteomes" id="UP000515733">
    <property type="component" value="Chromosome"/>
</dbReference>
<sequence length="90" mass="9991">MEAWYWARMSHLFCWWQPLSVESARIAPAPAPRKVQQEATALIQAGDNFAALATQVLSVDITQALRSLSCGCKITWNDPAFTPMVGRLQA</sequence>
<reference evidence="1 2" key="1">
    <citation type="submission" date="2020-03" db="EMBL/GenBank/DDBJ databases">
        <authorList>
            <consortium name="Genoscope - CEA"/>
            <person name="William W."/>
        </authorList>
    </citation>
    <scope>NUCLEOTIDE SEQUENCE [LARGE SCALE GENOMIC DNA]</scope>
    <source>
        <strain evidence="2">DSM 16959</strain>
    </source>
</reference>
<organism evidence="1 2">
    <name type="scientific">Denitratisoma oestradiolicum</name>
    <dbReference type="NCBI Taxonomy" id="311182"/>
    <lineage>
        <taxon>Bacteria</taxon>
        <taxon>Pseudomonadati</taxon>
        <taxon>Pseudomonadota</taxon>
        <taxon>Betaproteobacteria</taxon>
        <taxon>Nitrosomonadales</taxon>
        <taxon>Sterolibacteriaceae</taxon>
        <taxon>Denitratisoma</taxon>
    </lineage>
</organism>
<accession>A0A6S6XUE0</accession>